<name>W0DJ90_9GAMM</name>
<evidence type="ECO:0000313" key="5">
    <source>
        <dbReference type="Proteomes" id="UP000005289"/>
    </source>
</evidence>
<dbReference type="InterPro" id="IPR001509">
    <property type="entry name" value="Epimerase_deHydtase"/>
</dbReference>
<dbReference type="Proteomes" id="UP000005289">
    <property type="component" value="Chromosome"/>
</dbReference>
<evidence type="ECO:0000256" key="1">
    <source>
        <dbReference type="ARBA" id="ARBA00005125"/>
    </source>
</evidence>
<dbReference type="PANTHER" id="PTHR43000">
    <property type="entry name" value="DTDP-D-GLUCOSE 4,6-DEHYDRATASE-RELATED"/>
    <property type="match status" value="1"/>
</dbReference>
<dbReference type="STRING" id="713585.THITH_09895"/>
<dbReference type="Pfam" id="PF01370">
    <property type="entry name" value="Epimerase"/>
    <property type="match status" value="1"/>
</dbReference>
<comment type="similarity">
    <text evidence="2">Belongs to the NAD(P)-dependent epimerase/dehydratase family.</text>
</comment>
<accession>W0DJ90</accession>
<comment type="pathway">
    <text evidence="1">Bacterial outer membrane biogenesis; LPS O-antigen biosynthesis.</text>
</comment>
<dbReference type="RefSeq" id="WP_006748330.1">
    <property type="nucleotide sequence ID" value="NZ_CP007029.1"/>
</dbReference>
<dbReference type="EMBL" id="CP007029">
    <property type="protein sequence ID" value="AHE98516.1"/>
    <property type="molecule type" value="Genomic_DNA"/>
</dbReference>
<dbReference type="Gene3D" id="3.90.25.10">
    <property type="entry name" value="UDP-galactose 4-epimerase, domain 1"/>
    <property type="match status" value="1"/>
</dbReference>
<dbReference type="InterPro" id="IPR036291">
    <property type="entry name" value="NAD(P)-bd_dom_sf"/>
</dbReference>
<dbReference type="HOGENOM" id="CLU_007383_1_7_6"/>
<evidence type="ECO:0000256" key="2">
    <source>
        <dbReference type="ARBA" id="ARBA00007637"/>
    </source>
</evidence>
<dbReference type="AlphaFoldDB" id="W0DJ90"/>
<proteinExistence type="inferred from homology"/>
<keyword evidence="5" id="KW-1185">Reference proteome</keyword>
<evidence type="ECO:0000313" key="4">
    <source>
        <dbReference type="EMBL" id="AHE98516.1"/>
    </source>
</evidence>
<evidence type="ECO:0000259" key="3">
    <source>
        <dbReference type="Pfam" id="PF01370"/>
    </source>
</evidence>
<feature type="domain" description="NAD-dependent epimerase/dehydratase" evidence="3">
    <location>
        <begin position="6"/>
        <end position="227"/>
    </location>
</feature>
<dbReference type="Gene3D" id="3.40.50.720">
    <property type="entry name" value="NAD(P)-binding Rossmann-like Domain"/>
    <property type="match status" value="1"/>
</dbReference>
<protein>
    <submittedName>
        <fullName evidence="4">GDP-6-deoxy-D-lyxo-4-hexulose reductase</fullName>
    </submittedName>
</protein>
<dbReference type="OrthoDB" id="9801056at2"/>
<dbReference type="KEGG" id="tti:THITH_09895"/>
<organism evidence="4 5">
    <name type="scientific">Thioalkalivibrio paradoxus ARh 1</name>
    <dbReference type="NCBI Taxonomy" id="713585"/>
    <lineage>
        <taxon>Bacteria</taxon>
        <taxon>Pseudomonadati</taxon>
        <taxon>Pseudomonadota</taxon>
        <taxon>Gammaproteobacteria</taxon>
        <taxon>Chromatiales</taxon>
        <taxon>Ectothiorhodospiraceae</taxon>
        <taxon>Thioalkalivibrio</taxon>
    </lineage>
</organism>
<sequence>MASRRALVTGLSGFTGRYLGRALAAAGFRVFGLAPHASGSPEHFAVDLEDRAGLSRVVEEVQPDVVVHLAAISFVGHADAADFYRVNLIGTRNLLDAVAAGGHAPACVLLASSANVYGNVAGGPLTETSAVRPANDYAVSKLAMEYMAALWTGRLPIVTVRPFNYTGVGQSGRFLLPKIVDHFRRGSRVIELGNLDVARDFSDVRSVVDAYLRLIRHAPAGQTFNVCSGQAVSLEQILEMMAEIAGYRIEVHVNPDFVRANEVKRLHGSRARLEAAVGELPWTPLRETLRWMYEAPESA</sequence>
<dbReference type="SUPFAM" id="SSF51735">
    <property type="entry name" value="NAD(P)-binding Rossmann-fold domains"/>
    <property type="match status" value="1"/>
</dbReference>
<reference evidence="4 5" key="1">
    <citation type="submission" date="2013-12" db="EMBL/GenBank/DDBJ databases">
        <authorList>
            <consortium name="DOE Joint Genome Institute"/>
            <person name="Muyzer G."/>
            <person name="Huntemann M."/>
            <person name="Han J."/>
            <person name="Chen A."/>
            <person name="Kyrpides N."/>
            <person name="Mavromatis K."/>
            <person name="Markowitz V."/>
            <person name="Palaniappan K."/>
            <person name="Ivanova N."/>
            <person name="Schaumberg A."/>
            <person name="Pati A."/>
            <person name="Liolios K."/>
            <person name="Nordberg H.P."/>
            <person name="Cantor M.N."/>
            <person name="Hua S.X."/>
            <person name="Woyke T."/>
        </authorList>
    </citation>
    <scope>NUCLEOTIDE SEQUENCE [LARGE SCALE GENOMIC DNA]</scope>
    <source>
        <strain evidence="4 5">ARh 1</strain>
    </source>
</reference>
<gene>
    <name evidence="4" type="ORF">THITH_09895</name>
</gene>